<feature type="region of interest" description="Disordered" evidence="4">
    <location>
        <begin position="555"/>
        <end position="631"/>
    </location>
</feature>
<feature type="compositionally biased region" description="Basic and acidic residues" evidence="4">
    <location>
        <begin position="399"/>
        <end position="408"/>
    </location>
</feature>
<evidence type="ECO:0000256" key="3">
    <source>
        <dbReference type="HAMAP-Rule" id="MF_03069"/>
    </source>
</evidence>
<evidence type="ECO:0000259" key="5">
    <source>
        <dbReference type="Pfam" id="PF08190"/>
    </source>
</evidence>
<feature type="compositionally biased region" description="Basic and acidic residues" evidence="4">
    <location>
        <begin position="480"/>
        <end position="489"/>
    </location>
</feature>
<evidence type="ECO:0000256" key="2">
    <source>
        <dbReference type="ARBA" id="ARBA00024190"/>
    </source>
</evidence>
<dbReference type="Pfam" id="PF18201">
    <property type="entry name" value="PIH1_CS"/>
    <property type="match status" value="1"/>
</dbReference>
<dbReference type="PANTHER" id="PTHR22997">
    <property type="entry name" value="PIH1 DOMAIN-CONTAINING PROTEIN 1"/>
    <property type="match status" value="1"/>
</dbReference>
<dbReference type="InterPro" id="IPR050734">
    <property type="entry name" value="PIH1/Kintoun_subfamily"/>
</dbReference>
<feature type="compositionally biased region" description="Polar residues" evidence="4">
    <location>
        <begin position="491"/>
        <end position="507"/>
    </location>
</feature>
<organism evidence="7 8">
    <name type="scientific">Silurus asotus</name>
    <name type="common">Amur catfish</name>
    <name type="synonym">Parasilurus asotus</name>
    <dbReference type="NCBI Taxonomy" id="30991"/>
    <lineage>
        <taxon>Eukaryota</taxon>
        <taxon>Metazoa</taxon>
        <taxon>Chordata</taxon>
        <taxon>Craniata</taxon>
        <taxon>Vertebrata</taxon>
        <taxon>Euteleostomi</taxon>
        <taxon>Actinopterygii</taxon>
        <taxon>Neopterygii</taxon>
        <taxon>Teleostei</taxon>
        <taxon>Ostariophysi</taxon>
        <taxon>Siluriformes</taxon>
        <taxon>Siluridae</taxon>
        <taxon>Silurus</taxon>
    </lineage>
</organism>
<evidence type="ECO:0000259" key="6">
    <source>
        <dbReference type="Pfam" id="PF18201"/>
    </source>
</evidence>
<dbReference type="GO" id="GO:0003351">
    <property type="term" value="P:epithelial cilium movement involved in extracellular fluid movement"/>
    <property type="evidence" value="ECO:0007669"/>
    <property type="project" value="TreeGrafter"/>
</dbReference>
<dbReference type="CDD" id="cd06463">
    <property type="entry name" value="p23_like"/>
    <property type="match status" value="1"/>
</dbReference>
<dbReference type="EMBL" id="MU570271">
    <property type="protein sequence ID" value="KAI5610918.1"/>
    <property type="molecule type" value="Genomic_DNA"/>
</dbReference>
<comment type="function">
    <text evidence="3">Required for cytoplasmic pre-assembly of axonemal dyneins, thereby playing a central role in motility in cilia and flagella. Involved in pre-assembly of dynein arm complexes in the cytoplasm before intraflagellar transport loads them for the ciliary compartment.</text>
</comment>
<gene>
    <name evidence="3" type="primary">DNAAF2</name>
    <name evidence="3" type="synonym">KTU</name>
    <name evidence="7" type="ORF">C0J50_1657</name>
</gene>
<feature type="compositionally biased region" description="Basic and acidic residues" evidence="4">
    <location>
        <begin position="602"/>
        <end position="616"/>
    </location>
</feature>
<accession>A0AAD5FCF9</accession>
<dbReference type="Proteomes" id="UP001205998">
    <property type="component" value="Unassembled WGS sequence"/>
</dbReference>
<dbReference type="AlphaFoldDB" id="A0AAD5FCF9"/>
<dbReference type="PANTHER" id="PTHR22997:SF3">
    <property type="entry name" value="PROTEIN KINTOUN"/>
    <property type="match status" value="1"/>
</dbReference>
<reference evidence="7" key="1">
    <citation type="submission" date="2018-07" db="EMBL/GenBank/DDBJ databases">
        <title>Comparative genomics of catfishes provides insights into carnivory and benthic adaptation.</title>
        <authorList>
            <person name="Zhang Y."/>
            <person name="Wang D."/>
            <person name="Peng Z."/>
            <person name="Zheng S."/>
            <person name="Shao F."/>
            <person name="Tao W."/>
        </authorList>
    </citation>
    <scope>NUCLEOTIDE SEQUENCE</scope>
    <source>
        <strain evidence="7">Chongqing</strain>
    </source>
</reference>
<keyword evidence="8" id="KW-1185">Reference proteome</keyword>
<feature type="compositionally biased region" description="Low complexity" evidence="4">
    <location>
        <begin position="586"/>
        <end position="597"/>
    </location>
</feature>
<feature type="region of interest" description="Disordered" evidence="4">
    <location>
        <begin position="529"/>
        <end position="548"/>
    </location>
</feature>
<feature type="domain" description="PIH1D1/2/3 CS-like" evidence="6">
    <location>
        <begin position="248"/>
        <end position="347"/>
    </location>
</feature>
<proteinExistence type="inferred from homology"/>
<comment type="similarity">
    <text evidence="3">Belongs to the PIH1 family. Kintoun subfamily.</text>
</comment>
<feature type="region of interest" description="Disordered" evidence="4">
    <location>
        <begin position="349"/>
        <end position="408"/>
    </location>
</feature>
<protein>
    <recommendedName>
        <fullName evidence="3">Protein kintoun</fullName>
    </recommendedName>
    <alternativeName>
        <fullName evidence="3">Dynein assembly factor 2, axonemal</fullName>
    </alternativeName>
</protein>
<dbReference type="GO" id="GO:0070286">
    <property type="term" value="P:axonemal dynein complex assembly"/>
    <property type="evidence" value="ECO:0007669"/>
    <property type="project" value="UniProtKB-UniRule"/>
</dbReference>
<keyword evidence="1 3" id="KW-0963">Cytoplasm</keyword>
<feature type="compositionally biased region" description="Polar residues" evidence="4">
    <location>
        <begin position="555"/>
        <end position="567"/>
    </location>
</feature>
<dbReference type="GO" id="GO:0005576">
    <property type="term" value="C:extracellular region"/>
    <property type="evidence" value="ECO:0007669"/>
    <property type="project" value="GOC"/>
</dbReference>
<dbReference type="GO" id="GO:0120293">
    <property type="term" value="C:dynein axonemal particle"/>
    <property type="evidence" value="ECO:0007669"/>
    <property type="project" value="UniProtKB-SubCell"/>
</dbReference>
<dbReference type="InterPro" id="IPR041442">
    <property type="entry name" value="PIH1D1/2/3_CS-like"/>
</dbReference>
<dbReference type="HAMAP" id="MF_03069">
    <property type="entry name" value="Kintoun"/>
    <property type="match status" value="1"/>
</dbReference>
<dbReference type="GO" id="GO:0060285">
    <property type="term" value="P:cilium-dependent cell motility"/>
    <property type="evidence" value="ECO:0007669"/>
    <property type="project" value="UniProtKB-UniRule"/>
</dbReference>
<evidence type="ECO:0000313" key="8">
    <source>
        <dbReference type="Proteomes" id="UP001205998"/>
    </source>
</evidence>
<sequence length="661" mass="74234">MAFGRKLEELNMTTEEINRFSKAMKDKKFSELLHEYAQEISNPENKKKYEEEITQLEQERGMEVKFIHPNAHHVLKTSVNGKEKCFINICSNNLISKPSCEARRNETGRAGQYWSLPYSLTPGRPHTDGKGNKCMIYDVVFHPDTLYMASKNPRFMKLVNDTATQGVEDAFNVTTDKTNTLLKKTRYKGVPQAAVIRKPIPGQPKNEESTAHHEAFPILYPDTMPTKDFKSLSSSQTQTTTIQSSSLPTQPHYTIKYRSLVDLQDYRCSRDSAPKTRPKEIVISVYLPLLKSAVDVDLNVMDRKLTLESQKPDYKLELHLSYPVDDNKGVAQFNTTTKQLTVTLPVQPAENPAEVHVESIKPEPEDRDVLESSDKANKETLKDEPSELNISDSSCEAQPQEKGKDDDKLFSSDEIQNCKMDCLESKLNGLHLAKAEETLPYPINTETHRTSENVMNVPKKGFLLNACTQKTSLKFHANKEAENNQDKENLPSGTKSNQPSNMESSETCENCTLEIPVVELQTKQAASQLEETLHDVQSSPADPSSWVTMRSEVQPSAISDGPNQLNSPLDKDTRKTSCRGEEMLASSEQKSSSKLISTRVAQNEKVDDVDSSKQNEADFSISSSPDILLEKNPEDGSEVIISDHTTSAALCFQNSLWFELE</sequence>
<dbReference type="InterPro" id="IPR012981">
    <property type="entry name" value="PIH1_N"/>
</dbReference>
<evidence type="ECO:0000256" key="1">
    <source>
        <dbReference type="ARBA" id="ARBA00022490"/>
    </source>
</evidence>
<comment type="subcellular location">
    <subcellularLocation>
        <location evidence="3">Cytoplasm</location>
    </subcellularLocation>
    <subcellularLocation>
        <location evidence="2">Dynein axonemal particle</location>
    </subcellularLocation>
    <text evidence="3">Localizes in the apical cytoplasm around the gamma-tubulin-positive pericentriolar region, not in the cilia.</text>
</comment>
<feature type="compositionally biased region" description="Basic and acidic residues" evidence="4">
    <location>
        <begin position="353"/>
        <end position="385"/>
    </location>
</feature>
<feature type="compositionally biased region" description="Basic and acidic residues" evidence="4">
    <location>
        <begin position="569"/>
        <end position="582"/>
    </location>
</feature>
<evidence type="ECO:0000313" key="7">
    <source>
        <dbReference type="EMBL" id="KAI5610918.1"/>
    </source>
</evidence>
<feature type="compositionally biased region" description="Polar residues" evidence="4">
    <location>
        <begin position="388"/>
        <end position="397"/>
    </location>
</feature>
<dbReference type="InterPro" id="IPR034727">
    <property type="entry name" value="Kintoun"/>
</dbReference>
<feature type="region of interest" description="Disordered" evidence="4">
    <location>
        <begin position="480"/>
        <end position="507"/>
    </location>
</feature>
<feature type="domain" description="PIH1 N-terminal" evidence="5">
    <location>
        <begin position="40"/>
        <end position="202"/>
    </location>
</feature>
<dbReference type="Pfam" id="PF08190">
    <property type="entry name" value="PIH1"/>
    <property type="match status" value="1"/>
</dbReference>
<evidence type="ECO:0000256" key="4">
    <source>
        <dbReference type="SAM" id="MobiDB-lite"/>
    </source>
</evidence>
<comment type="caution">
    <text evidence="7">The sequence shown here is derived from an EMBL/GenBank/DDBJ whole genome shotgun (WGS) entry which is preliminary data.</text>
</comment>
<name>A0AAD5FCF9_SILAS</name>